<comment type="caution">
    <text evidence="2">The sequence shown here is derived from an EMBL/GenBank/DDBJ whole genome shotgun (WGS) entry which is preliminary data.</text>
</comment>
<dbReference type="Proteomes" id="UP000326759">
    <property type="component" value="Unassembled WGS sequence"/>
</dbReference>
<evidence type="ECO:0008006" key="4">
    <source>
        <dbReference type="Google" id="ProtNLM"/>
    </source>
</evidence>
<evidence type="ECO:0000313" key="2">
    <source>
        <dbReference type="EMBL" id="KAB7495849.1"/>
    </source>
</evidence>
<keyword evidence="3" id="KW-1185">Reference proteome</keyword>
<dbReference type="AlphaFoldDB" id="A0A5N5SQD9"/>
<proteinExistence type="predicted"/>
<feature type="signal peptide" evidence="1">
    <location>
        <begin position="1"/>
        <end position="19"/>
    </location>
</feature>
<gene>
    <name evidence="2" type="ORF">Anas_12105</name>
</gene>
<feature type="chain" id="PRO_5024378572" description="WAP domain-containing protein" evidence="1">
    <location>
        <begin position="20"/>
        <end position="78"/>
    </location>
</feature>
<name>A0A5N5SQD9_9CRUS</name>
<keyword evidence="1" id="KW-0732">Signal</keyword>
<evidence type="ECO:0000313" key="3">
    <source>
        <dbReference type="Proteomes" id="UP000326759"/>
    </source>
</evidence>
<dbReference type="EMBL" id="SEYY01022052">
    <property type="protein sequence ID" value="KAB7495849.1"/>
    <property type="molecule type" value="Genomic_DNA"/>
</dbReference>
<reference evidence="2 3" key="1">
    <citation type="journal article" date="2019" name="PLoS Biol.">
        <title>Sex chromosomes control vertical transmission of feminizing Wolbachia symbionts in an isopod.</title>
        <authorList>
            <person name="Becking T."/>
            <person name="Chebbi M.A."/>
            <person name="Giraud I."/>
            <person name="Moumen B."/>
            <person name="Laverre T."/>
            <person name="Caubet Y."/>
            <person name="Peccoud J."/>
            <person name="Gilbert C."/>
            <person name="Cordaux R."/>
        </authorList>
    </citation>
    <scope>NUCLEOTIDE SEQUENCE [LARGE SCALE GENOMIC DNA]</scope>
    <source>
        <strain evidence="2">ANa2</strain>
        <tissue evidence="2">Whole body excluding digestive tract and cuticle</tissue>
    </source>
</reference>
<sequence>MFLLKIIPLIMLMQFQVKSVFPQPSPCAIYDCNDLDLFYYGSTDGYWSSCHLHYFSSPCQGGFQCCINNCGGLVCYEP</sequence>
<protein>
    <recommendedName>
        <fullName evidence="4">WAP domain-containing protein</fullName>
    </recommendedName>
</protein>
<accession>A0A5N5SQD9</accession>
<dbReference type="OrthoDB" id="10268420at2759"/>
<evidence type="ECO:0000256" key="1">
    <source>
        <dbReference type="SAM" id="SignalP"/>
    </source>
</evidence>
<organism evidence="2 3">
    <name type="scientific">Armadillidium nasatum</name>
    <dbReference type="NCBI Taxonomy" id="96803"/>
    <lineage>
        <taxon>Eukaryota</taxon>
        <taxon>Metazoa</taxon>
        <taxon>Ecdysozoa</taxon>
        <taxon>Arthropoda</taxon>
        <taxon>Crustacea</taxon>
        <taxon>Multicrustacea</taxon>
        <taxon>Malacostraca</taxon>
        <taxon>Eumalacostraca</taxon>
        <taxon>Peracarida</taxon>
        <taxon>Isopoda</taxon>
        <taxon>Oniscidea</taxon>
        <taxon>Crinocheta</taxon>
        <taxon>Armadillidiidae</taxon>
        <taxon>Armadillidium</taxon>
    </lineage>
</organism>